<dbReference type="Proteomes" id="UP001501612">
    <property type="component" value="Unassembled WGS sequence"/>
</dbReference>
<comment type="caution">
    <text evidence="2">The sequence shown here is derived from an EMBL/GenBank/DDBJ whole genome shotgun (WGS) entry which is preliminary data.</text>
</comment>
<dbReference type="RefSeq" id="WP_344005916.1">
    <property type="nucleotide sequence ID" value="NZ_BAAAMY010000004.1"/>
</dbReference>
<proteinExistence type="predicted"/>
<dbReference type="EMBL" id="BAAAMY010000004">
    <property type="protein sequence ID" value="GAA1915377.1"/>
    <property type="molecule type" value="Genomic_DNA"/>
</dbReference>
<dbReference type="InterPro" id="IPR016181">
    <property type="entry name" value="Acyl_CoA_acyltransferase"/>
</dbReference>
<protein>
    <recommendedName>
        <fullName evidence="1">N-acetyltransferase domain-containing protein</fullName>
    </recommendedName>
</protein>
<evidence type="ECO:0000313" key="3">
    <source>
        <dbReference type="Proteomes" id="UP001501612"/>
    </source>
</evidence>
<dbReference type="PANTHER" id="PTHR39173">
    <property type="entry name" value="ACETYLTRANSFERASE"/>
    <property type="match status" value="1"/>
</dbReference>
<name>A0ABN2PBA9_9ACTN</name>
<dbReference type="PANTHER" id="PTHR39173:SF1">
    <property type="entry name" value="ACETYLTRANSFERASE"/>
    <property type="match status" value="1"/>
</dbReference>
<reference evidence="2 3" key="1">
    <citation type="journal article" date="2019" name="Int. J. Syst. Evol. Microbiol.">
        <title>The Global Catalogue of Microorganisms (GCM) 10K type strain sequencing project: providing services to taxonomists for standard genome sequencing and annotation.</title>
        <authorList>
            <consortium name="The Broad Institute Genomics Platform"/>
            <consortium name="The Broad Institute Genome Sequencing Center for Infectious Disease"/>
            <person name="Wu L."/>
            <person name="Ma J."/>
        </authorList>
    </citation>
    <scope>NUCLEOTIDE SEQUENCE [LARGE SCALE GENOMIC DNA]</scope>
    <source>
        <strain evidence="2 3">JCM 14046</strain>
    </source>
</reference>
<keyword evidence="3" id="KW-1185">Reference proteome</keyword>
<dbReference type="Pfam" id="PF13302">
    <property type="entry name" value="Acetyltransf_3"/>
    <property type="match status" value="1"/>
</dbReference>
<evidence type="ECO:0000313" key="2">
    <source>
        <dbReference type="EMBL" id="GAA1915377.1"/>
    </source>
</evidence>
<organism evidence="2 3">
    <name type="scientific">Nocardioides lentus</name>
    <dbReference type="NCBI Taxonomy" id="338077"/>
    <lineage>
        <taxon>Bacteria</taxon>
        <taxon>Bacillati</taxon>
        <taxon>Actinomycetota</taxon>
        <taxon>Actinomycetes</taxon>
        <taxon>Propionibacteriales</taxon>
        <taxon>Nocardioidaceae</taxon>
        <taxon>Nocardioides</taxon>
    </lineage>
</organism>
<dbReference type="InterPro" id="IPR000182">
    <property type="entry name" value="GNAT_dom"/>
</dbReference>
<dbReference type="SUPFAM" id="SSF55729">
    <property type="entry name" value="Acyl-CoA N-acyltransferases (Nat)"/>
    <property type="match status" value="1"/>
</dbReference>
<evidence type="ECO:0000259" key="1">
    <source>
        <dbReference type="PROSITE" id="PS51186"/>
    </source>
</evidence>
<dbReference type="PROSITE" id="PS51186">
    <property type="entry name" value="GNAT"/>
    <property type="match status" value="1"/>
</dbReference>
<sequence>MIDLVPPTPALYDAWAACVVDFGAVHMDGSGHHGPMDTARPAFDAYLAERLREADHAWEPPADRVHASYRWMVEGDEVVGFVGIRHRLTPFLLEQGGHVGYAVRPSRRREGHATAALARTLPLCVRLGIARVLVTCAEDNVGSRRTIERNGGVLEDVRAGTLRFWIDAARPPA</sequence>
<accession>A0ABN2PBA9</accession>
<gene>
    <name evidence="2" type="ORF">GCM10009737_15980</name>
</gene>
<dbReference type="Gene3D" id="3.40.630.30">
    <property type="match status" value="1"/>
</dbReference>
<feature type="domain" description="N-acetyltransferase" evidence="1">
    <location>
        <begin position="37"/>
        <end position="171"/>
    </location>
</feature>